<keyword evidence="8" id="KW-1133">Transmembrane helix</keyword>
<protein>
    <submittedName>
        <fullName evidence="11">Uncharacterized protein LOC109140675 isoform X2</fullName>
    </submittedName>
</protein>
<evidence type="ECO:0000259" key="10">
    <source>
        <dbReference type="PROSITE" id="PS50835"/>
    </source>
</evidence>
<evidence type="ECO:0000256" key="6">
    <source>
        <dbReference type="ARBA" id="ARBA00023157"/>
    </source>
</evidence>
<keyword evidence="4" id="KW-0391">Immunity</keyword>
<dbReference type="InterPro" id="IPR013106">
    <property type="entry name" value="Ig_V-set"/>
</dbReference>
<evidence type="ECO:0000256" key="2">
    <source>
        <dbReference type="ARBA" id="ARBA00022475"/>
    </source>
</evidence>
<dbReference type="GO" id="GO:0009617">
    <property type="term" value="P:response to bacterium"/>
    <property type="evidence" value="ECO:0007669"/>
    <property type="project" value="TreeGrafter"/>
</dbReference>
<proteinExistence type="predicted"/>
<evidence type="ECO:0000313" key="11">
    <source>
        <dbReference type="EMBL" id="CAJ1086656.1"/>
    </source>
</evidence>
<evidence type="ECO:0000256" key="4">
    <source>
        <dbReference type="ARBA" id="ARBA00022859"/>
    </source>
</evidence>
<feature type="domain" description="Ig-like" evidence="10">
    <location>
        <begin position="17"/>
        <end position="110"/>
    </location>
</feature>
<dbReference type="SUPFAM" id="SSF48726">
    <property type="entry name" value="Immunoglobulin"/>
    <property type="match status" value="1"/>
</dbReference>
<keyword evidence="8" id="KW-0812">Transmembrane</keyword>
<evidence type="ECO:0000256" key="5">
    <source>
        <dbReference type="ARBA" id="ARBA00023136"/>
    </source>
</evidence>
<evidence type="ECO:0000256" key="8">
    <source>
        <dbReference type="SAM" id="Phobius"/>
    </source>
</evidence>
<keyword evidence="3 9" id="KW-0732">Signal</keyword>
<keyword evidence="6" id="KW-1015">Disulfide bond</keyword>
<dbReference type="GO" id="GO:0005886">
    <property type="term" value="C:plasma membrane"/>
    <property type="evidence" value="ECO:0007669"/>
    <property type="project" value="UniProtKB-SubCell"/>
</dbReference>
<keyword evidence="5 8" id="KW-0472">Membrane</keyword>
<dbReference type="Pfam" id="PF07686">
    <property type="entry name" value="V-set"/>
    <property type="match status" value="1"/>
</dbReference>
<evidence type="ECO:0000256" key="3">
    <source>
        <dbReference type="ARBA" id="ARBA00022729"/>
    </source>
</evidence>
<feature type="transmembrane region" description="Helical" evidence="8">
    <location>
        <begin position="137"/>
        <end position="158"/>
    </location>
</feature>
<dbReference type="PANTHER" id="PTHR19433:SF111">
    <property type="entry name" value="T CELL RECEPTOR ALPHA VARIABLE 4"/>
    <property type="match status" value="1"/>
</dbReference>
<accession>A0AAV1HNP2</accession>
<dbReference type="PANTHER" id="PTHR19433">
    <property type="entry name" value="T-CELL RECEPTOR ALPHA CHAIN V REGION-RELATED"/>
    <property type="match status" value="1"/>
</dbReference>
<organism evidence="11 12">
    <name type="scientific">Xyrichtys novacula</name>
    <name type="common">Pearly razorfish</name>
    <name type="synonym">Hemipteronotus novacula</name>
    <dbReference type="NCBI Taxonomy" id="13765"/>
    <lineage>
        <taxon>Eukaryota</taxon>
        <taxon>Metazoa</taxon>
        <taxon>Chordata</taxon>
        <taxon>Craniata</taxon>
        <taxon>Vertebrata</taxon>
        <taxon>Euteleostomi</taxon>
        <taxon>Actinopterygii</taxon>
        <taxon>Neopterygii</taxon>
        <taxon>Teleostei</taxon>
        <taxon>Neoteleostei</taxon>
        <taxon>Acanthomorphata</taxon>
        <taxon>Eupercaria</taxon>
        <taxon>Labriformes</taxon>
        <taxon>Labridae</taxon>
        <taxon>Xyrichtys</taxon>
    </lineage>
</organism>
<sequence length="217" mass="24111">MNLTVVTASLLCSLGWVSVSVSESQTVEVQSGEDVTLLCSNFSSSYTQIIWFRVISKSQPKCISHMFKSFEPATFCSGFQHGKFETTSNISTIFLSIKQVELSDSGLYFCGFIFDKGSVIVSSTYLEVRELVEMTKLTSVILVVLVVVLVMIIICLSVQIKKLQRAHIGEQNPQQYINPGSDDLNYASVTFRQRTARSHEGALEGEMETTTIYSATR</sequence>
<dbReference type="Proteomes" id="UP001178508">
    <property type="component" value="Chromosome 23"/>
</dbReference>
<name>A0AAV1HNP2_XYRNO</name>
<dbReference type="InterPro" id="IPR007110">
    <property type="entry name" value="Ig-like_dom"/>
</dbReference>
<keyword evidence="7" id="KW-0325">Glycoprotein</keyword>
<dbReference type="Gene3D" id="2.60.40.10">
    <property type="entry name" value="Immunoglobulins"/>
    <property type="match status" value="1"/>
</dbReference>
<reference evidence="11" key="1">
    <citation type="submission" date="2023-08" db="EMBL/GenBank/DDBJ databases">
        <authorList>
            <person name="Alioto T."/>
            <person name="Alioto T."/>
            <person name="Gomez Garrido J."/>
        </authorList>
    </citation>
    <scope>NUCLEOTIDE SEQUENCE</scope>
</reference>
<dbReference type="InterPro" id="IPR052051">
    <property type="entry name" value="TCR_complex_component"/>
</dbReference>
<evidence type="ECO:0000313" key="12">
    <source>
        <dbReference type="Proteomes" id="UP001178508"/>
    </source>
</evidence>
<gene>
    <name evidence="11" type="ORF">XNOV1_A028987</name>
</gene>
<dbReference type="InterPro" id="IPR036179">
    <property type="entry name" value="Ig-like_dom_sf"/>
</dbReference>
<dbReference type="InterPro" id="IPR013783">
    <property type="entry name" value="Ig-like_fold"/>
</dbReference>
<feature type="chain" id="PRO_5043953936" evidence="9">
    <location>
        <begin position="23"/>
        <end position="217"/>
    </location>
</feature>
<dbReference type="SMART" id="SM00409">
    <property type="entry name" value="IG"/>
    <property type="match status" value="1"/>
</dbReference>
<dbReference type="PROSITE" id="PS50835">
    <property type="entry name" value="IG_LIKE"/>
    <property type="match status" value="1"/>
</dbReference>
<keyword evidence="12" id="KW-1185">Reference proteome</keyword>
<keyword evidence="2" id="KW-1003">Cell membrane</keyword>
<evidence type="ECO:0000256" key="1">
    <source>
        <dbReference type="ARBA" id="ARBA00004236"/>
    </source>
</evidence>
<evidence type="ECO:0000256" key="7">
    <source>
        <dbReference type="ARBA" id="ARBA00023180"/>
    </source>
</evidence>
<dbReference type="InterPro" id="IPR003599">
    <property type="entry name" value="Ig_sub"/>
</dbReference>
<dbReference type="EMBL" id="OY660886">
    <property type="protein sequence ID" value="CAJ1086656.1"/>
    <property type="molecule type" value="Genomic_DNA"/>
</dbReference>
<dbReference type="GO" id="GO:0002376">
    <property type="term" value="P:immune system process"/>
    <property type="evidence" value="ECO:0007669"/>
    <property type="project" value="UniProtKB-KW"/>
</dbReference>
<feature type="signal peptide" evidence="9">
    <location>
        <begin position="1"/>
        <end position="22"/>
    </location>
</feature>
<dbReference type="CDD" id="cd00099">
    <property type="entry name" value="IgV"/>
    <property type="match status" value="1"/>
</dbReference>
<dbReference type="AlphaFoldDB" id="A0AAV1HNP2"/>
<comment type="subcellular location">
    <subcellularLocation>
        <location evidence="1">Cell membrane</location>
    </subcellularLocation>
</comment>
<evidence type="ECO:0000256" key="9">
    <source>
        <dbReference type="SAM" id="SignalP"/>
    </source>
</evidence>